<keyword evidence="2" id="KW-1185">Reference proteome</keyword>
<name>A0ABW3C037_SPHXN</name>
<evidence type="ECO:0000313" key="1">
    <source>
        <dbReference type="EMBL" id="MFD0847856.1"/>
    </source>
</evidence>
<gene>
    <name evidence="1" type="ORF">ACFQ00_05920</name>
</gene>
<sequence>MTTLPTGFEDLAALAAQWARPTERTRSEIRWAASAKDFAAFYEAFMPRLPQALDCLAGCELGAMDEAEQTLFALAAAFAEASPHHELYGGSAEVPHSFAARRFVPGHGDQPSDGALR</sequence>
<reference evidence="2" key="1">
    <citation type="journal article" date="2019" name="Int. J. Syst. Evol. Microbiol.">
        <title>The Global Catalogue of Microorganisms (GCM) 10K type strain sequencing project: providing services to taxonomists for standard genome sequencing and annotation.</title>
        <authorList>
            <consortium name="The Broad Institute Genomics Platform"/>
            <consortium name="The Broad Institute Genome Sequencing Center for Infectious Disease"/>
            <person name="Wu L."/>
            <person name="Ma J."/>
        </authorList>
    </citation>
    <scope>NUCLEOTIDE SEQUENCE [LARGE SCALE GENOMIC DNA]</scope>
    <source>
        <strain evidence="2">CCUG 52537</strain>
    </source>
</reference>
<dbReference type="RefSeq" id="WP_381487577.1">
    <property type="nucleotide sequence ID" value="NZ_JBHTIK010000002.1"/>
</dbReference>
<dbReference type="EMBL" id="JBHTIK010000002">
    <property type="protein sequence ID" value="MFD0847856.1"/>
    <property type="molecule type" value="Genomic_DNA"/>
</dbReference>
<accession>A0ABW3C037</accession>
<dbReference type="Proteomes" id="UP001597124">
    <property type="component" value="Unassembled WGS sequence"/>
</dbReference>
<comment type="caution">
    <text evidence="1">The sequence shown here is derived from an EMBL/GenBank/DDBJ whole genome shotgun (WGS) entry which is preliminary data.</text>
</comment>
<protein>
    <submittedName>
        <fullName evidence="1">Uncharacterized protein</fullName>
    </submittedName>
</protein>
<organism evidence="1 2">
    <name type="scientific">Sphingosinicella xenopeptidilytica</name>
    <dbReference type="NCBI Taxonomy" id="364098"/>
    <lineage>
        <taxon>Bacteria</taxon>
        <taxon>Pseudomonadati</taxon>
        <taxon>Pseudomonadota</taxon>
        <taxon>Alphaproteobacteria</taxon>
        <taxon>Sphingomonadales</taxon>
        <taxon>Sphingosinicellaceae</taxon>
        <taxon>Sphingosinicella</taxon>
    </lineage>
</organism>
<evidence type="ECO:0000313" key="2">
    <source>
        <dbReference type="Proteomes" id="UP001597124"/>
    </source>
</evidence>
<proteinExistence type="predicted"/>